<reference evidence="2 3" key="1">
    <citation type="submission" date="2019-03" db="EMBL/GenBank/DDBJ databases">
        <title>Genomic Encyclopedia of Type Strains, Phase IV (KMG-IV): sequencing the most valuable type-strain genomes for metagenomic binning, comparative biology and taxonomic classification.</title>
        <authorList>
            <person name="Goeker M."/>
        </authorList>
    </citation>
    <scope>NUCLEOTIDE SEQUENCE [LARGE SCALE GENOMIC DNA]</scope>
    <source>
        <strain evidence="2 3">DSM 14836</strain>
    </source>
</reference>
<dbReference type="EMBL" id="SLXM01000001">
    <property type="protein sequence ID" value="TCP28349.1"/>
    <property type="molecule type" value="Genomic_DNA"/>
</dbReference>
<comment type="caution">
    <text evidence="2">The sequence shown here is derived from an EMBL/GenBank/DDBJ whole genome shotgun (WGS) entry which is preliminary data.</text>
</comment>
<dbReference type="Proteomes" id="UP000294564">
    <property type="component" value="Unassembled WGS sequence"/>
</dbReference>
<organism evidence="2 3">
    <name type="scientific">Tenacibaculum skagerrakense</name>
    <dbReference type="NCBI Taxonomy" id="186571"/>
    <lineage>
        <taxon>Bacteria</taxon>
        <taxon>Pseudomonadati</taxon>
        <taxon>Bacteroidota</taxon>
        <taxon>Flavobacteriia</taxon>
        <taxon>Flavobacteriales</taxon>
        <taxon>Flavobacteriaceae</taxon>
        <taxon>Tenacibaculum</taxon>
    </lineage>
</organism>
<gene>
    <name evidence="2" type="ORF">EV195_101525</name>
</gene>
<dbReference type="AlphaFoldDB" id="A0A4R2P117"/>
<dbReference type="InterPro" id="IPR013783">
    <property type="entry name" value="Ig-like_fold"/>
</dbReference>
<evidence type="ECO:0000313" key="2">
    <source>
        <dbReference type="EMBL" id="TCP28349.1"/>
    </source>
</evidence>
<evidence type="ECO:0000313" key="3">
    <source>
        <dbReference type="Proteomes" id="UP000294564"/>
    </source>
</evidence>
<dbReference type="InterPro" id="IPR031345">
    <property type="entry name" value="T9SS_Plug_N"/>
</dbReference>
<name>A0A4R2P117_9FLAO</name>
<proteinExistence type="predicted"/>
<accession>A0A4R2P117</accession>
<evidence type="ECO:0000259" key="1">
    <source>
        <dbReference type="Pfam" id="PF17116"/>
    </source>
</evidence>
<sequence length="415" mass="48668">MAYILIFLLTMVKHLNFLLLITLSLTVNSQNIKSVELVPLNKQSPIPIVPLGSTLQLSFDDLDADNKDYQYRVEHMTYDWKPSNLQSNQYINGFQQNYIIDVANSFNTLQSYTHYRIQIPNQNTIITESGNYLISVLNDDDEVIFSRRCVFFENKVTVGVNVLRGRNALTNNSEQTVQFIINHKGFQINNPVQEIKVQLFQNNNWNTSVTDIDPLFIRPNQLIYNYTNETNFSGGNEFLFFDNKYIRNTNVNIAKTTREDIFHNYLYTDIDRSQKPYTYYPDINGNFLIRTLDAENEETEADYAMMHFSLEVDQPYENKDVFVYGAFNNYELTDENRMTYSTLKNTYETSFLLKQGFYNYTYVTLDKNNKIDLNELNGSFFQTENEYTIITYYKPFGGLFYRVIGVGNGFFDQNR</sequence>
<dbReference type="Pfam" id="PF17116">
    <property type="entry name" value="T9SS_plug_1st"/>
    <property type="match status" value="1"/>
</dbReference>
<feature type="domain" description="Type 9 secretion system plug protein N-terminal" evidence="1">
    <location>
        <begin position="32"/>
        <end position="152"/>
    </location>
</feature>
<dbReference type="Gene3D" id="2.60.40.10">
    <property type="entry name" value="Immunoglobulins"/>
    <property type="match status" value="1"/>
</dbReference>
<protein>
    <submittedName>
        <fullName evidence="2">Uncharacterized protein DUF5103</fullName>
    </submittedName>
</protein>
<keyword evidence="3" id="KW-1185">Reference proteome</keyword>